<organism evidence="2 3">
    <name type="scientific">Acinetobacter baumannii</name>
    <dbReference type="NCBI Taxonomy" id="470"/>
    <lineage>
        <taxon>Bacteria</taxon>
        <taxon>Pseudomonadati</taxon>
        <taxon>Pseudomonadota</taxon>
        <taxon>Gammaproteobacteria</taxon>
        <taxon>Moraxellales</taxon>
        <taxon>Moraxellaceae</taxon>
        <taxon>Acinetobacter</taxon>
        <taxon>Acinetobacter calcoaceticus/baumannii complex</taxon>
    </lineage>
</organism>
<dbReference type="SMART" id="SM00507">
    <property type="entry name" value="HNHc"/>
    <property type="match status" value="1"/>
</dbReference>
<dbReference type="Gene3D" id="1.10.30.50">
    <property type="match status" value="1"/>
</dbReference>
<dbReference type="InterPro" id="IPR003615">
    <property type="entry name" value="HNH_nuc"/>
</dbReference>
<dbReference type="RefSeq" id="WP_188147611.1">
    <property type="nucleotide sequence ID" value="NZ_JACSVK010000322.1"/>
</dbReference>
<dbReference type="EMBL" id="JACSVK010000322">
    <property type="protein sequence ID" value="MBD0222292.1"/>
    <property type="molecule type" value="Genomic_DNA"/>
</dbReference>
<proteinExistence type="predicted"/>
<dbReference type="AlphaFoldDB" id="A0A8I0FCK7"/>
<sequence length="97" mass="11490">LFDENGKLKRINPPKWAQRAVYYRDRGQCTLCKKDLTGLINLANIKNFDHMIPLNLHGLNDITNLQLLCIECNQQEKRDKHGYTSNKYQTWYSYKKS</sequence>
<dbReference type="CDD" id="cd00085">
    <property type="entry name" value="HNHc"/>
    <property type="match status" value="1"/>
</dbReference>
<feature type="domain" description="HNH nuclease" evidence="1">
    <location>
        <begin position="16"/>
        <end position="74"/>
    </location>
</feature>
<dbReference type="Proteomes" id="UP000634608">
    <property type="component" value="Unassembled WGS sequence"/>
</dbReference>
<keyword evidence="2" id="KW-0378">Hydrolase</keyword>
<dbReference type="GO" id="GO:0003676">
    <property type="term" value="F:nucleic acid binding"/>
    <property type="evidence" value="ECO:0007669"/>
    <property type="project" value="InterPro"/>
</dbReference>
<keyword evidence="2" id="KW-0255">Endonuclease</keyword>
<accession>A0A8I0FCK7</accession>
<gene>
    <name evidence="2" type="ORF">IAG11_20875</name>
</gene>
<name>A0A8I0FCK7_ACIBA</name>
<feature type="non-terminal residue" evidence="2">
    <location>
        <position position="1"/>
    </location>
</feature>
<dbReference type="GO" id="GO:0008270">
    <property type="term" value="F:zinc ion binding"/>
    <property type="evidence" value="ECO:0007669"/>
    <property type="project" value="InterPro"/>
</dbReference>
<dbReference type="GO" id="GO:0004519">
    <property type="term" value="F:endonuclease activity"/>
    <property type="evidence" value="ECO:0007669"/>
    <property type="project" value="UniProtKB-KW"/>
</dbReference>
<evidence type="ECO:0000313" key="2">
    <source>
        <dbReference type="EMBL" id="MBD0222292.1"/>
    </source>
</evidence>
<reference evidence="2" key="1">
    <citation type="submission" date="2020-08" db="EMBL/GenBank/DDBJ databases">
        <title>Diversity of carbapenem-resistant Acinetobacter baumannii and bacteriophage-mediated spread of the Oxa23 carbapenemase.</title>
        <authorList>
            <person name="Abouelfetouh A."/>
            <person name="Mattock J."/>
            <person name="Turner D."/>
            <person name="Li E."/>
            <person name="Evans B.A."/>
        </authorList>
    </citation>
    <scope>NUCLEOTIDE SEQUENCE</scope>
    <source>
        <strain evidence="2">A86</strain>
    </source>
</reference>
<dbReference type="InterPro" id="IPR002711">
    <property type="entry name" value="HNH"/>
</dbReference>
<comment type="caution">
    <text evidence="2">The sequence shown here is derived from an EMBL/GenBank/DDBJ whole genome shotgun (WGS) entry which is preliminary data.</text>
</comment>
<protein>
    <submittedName>
        <fullName evidence="2">HNH endonuclease</fullName>
    </submittedName>
</protein>
<dbReference type="Pfam" id="PF01844">
    <property type="entry name" value="HNH"/>
    <property type="match status" value="1"/>
</dbReference>
<keyword evidence="2" id="KW-0540">Nuclease</keyword>
<evidence type="ECO:0000313" key="3">
    <source>
        <dbReference type="Proteomes" id="UP000634608"/>
    </source>
</evidence>
<evidence type="ECO:0000259" key="1">
    <source>
        <dbReference type="SMART" id="SM00507"/>
    </source>
</evidence>